<organism evidence="3 4">
    <name type="scientific">Prorocentrum cordatum</name>
    <dbReference type="NCBI Taxonomy" id="2364126"/>
    <lineage>
        <taxon>Eukaryota</taxon>
        <taxon>Sar</taxon>
        <taxon>Alveolata</taxon>
        <taxon>Dinophyceae</taxon>
        <taxon>Prorocentrales</taxon>
        <taxon>Prorocentraceae</taxon>
        <taxon>Prorocentrum</taxon>
    </lineage>
</organism>
<accession>A0ABN9WQQ1</accession>
<dbReference type="Proteomes" id="UP001189429">
    <property type="component" value="Unassembled WGS sequence"/>
</dbReference>
<keyword evidence="4" id="KW-1185">Reference proteome</keyword>
<keyword evidence="2" id="KW-0732">Signal</keyword>
<dbReference type="EMBL" id="CAUYUJ010018995">
    <property type="protein sequence ID" value="CAK0887890.1"/>
    <property type="molecule type" value="Genomic_DNA"/>
</dbReference>
<feature type="signal peptide" evidence="2">
    <location>
        <begin position="1"/>
        <end position="26"/>
    </location>
</feature>
<evidence type="ECO:0000313" key="3">
    <source>
        <dbReference type="EMBL" id="CAK0887890.1"/>
    </source>
</evidence>
<evidence type="ECO:0000256" key="1">
    <source>
        <dbReference type="SAM" id="MobiDB-lite"/>
    </source>
</evidence>
<protein>
    <recommendedName>
        <fullName evidence="5">Subtilisin</fullName>
    </recommendedName>
</protein>
<feature type="chain" id="PRO_5046650874" description="Subtilisin" evidence="2">
    <location>
        <begin position="27"/>
        <end position="308"/>
    </location>
</feature>
<gene>
    <name evidence="3" type="ORF">PCOR1329_LOCUS68810</name>
</gene>
<feature type="compositionally biased region" description="Basic and acidic residues" evidence="1">
    <location>
        <begin position="204"/>
        <end position="215"/>
    </location>
</feature>
<reference evidence="3" key="1">
    <citation type="submission" date="2023-10" db="EMBL/GenBank/DDBJ databases">
        <authorList>
            <person name="Chen Y."/>
            <person name="Shah S."/>
            <person name="Dougan E. K."/>
            <person name="Thang M."/>
            <person name="Chan C."/>
        </authorList>
    </citation>
    <scope>NUCLEOTIDE SEQUENCE [LARGE SCALE GENOMIC DNA]</scope>
</reference>
<proteinExistence type="predicted"/>
<evidence type="ECO:0000256" key="2">
    <source>
        <dbReference type="SAM" id="SignalP"/>
    </source>
</evidence>
<evidence type="ECO:0000313" key="4">
    <source>
        <dbReference type="Proteomes" id="UP001189429"/>
    </source>
</evidence>
<sequence length="308" mass="32959">MSPAMASRLALVAGLLLIMGSTSCSAVSLARAGPEHADPFGVSPLGRSGGAQAGAAARASCEDAQPRSACFNAVTWLRQEGFNKHPEWYPDYGRSSTFREVQDLLSRLGKSGCPRPCLSEQGALEASEVIELEDGGRQVPSRSHLLAVPTAGCHDAAEGEWCHKSIAWLKAKGLERHPDWYPNLSRRSSSYEIQAVLHAQGKSDCPKPCEGRPEPEQTPYAVPKEITPSEAESSGECADARPDTRCYTAVAYGLAEGLAAHPDFYPGLRATATFKQVQESPLYLQDQVRLREALPRPALVGVPAGPAP</sequence>
<name>A0ABN9WQQ1_9DINO</name>
<feature type="region of interest" description="Disordered" evidence="1">
    <location>
        <begin position="202"/>
        <end position="240"/>
    </location>
</feature>
<evidence type="ECO:0008006" key="5">
    <source>
        <dbReference type="Google" id="ProtNLM"/>
    </source>
</evidence>
<comment type="caution">
    <text evidence="3">The sequence shown here is derived from an EMBL/GenBank/DDBJ whole genome shotgun (WGS) entry which is preliminary data.</text>
</comment>